<gene>
    <name evidence="1" type="ORF">BLA29_003470</name>
</gene>
<comment type="caution">
    <text evidence="1">The sequence shown here is derived from an EMBL/GenBank/DDBJ whole genome shotgun (WGS) entry which is preliminary data.</text>
</comment>
<evidence type="ECO:0000313" key="1">
    <source>
        <dbReference type="EMBL" id="OTF76882.1"/>
    </source>
</evidence>
<name>A0A1Y3B7Q4_EURMA</name>
<accession>A0A1Y3B7Q4</accession>
<evidence type="ECO:0000313" key="2">
    <source>
        <dbReference type="Proteomes" id="UP000194236"/>
    </source>
</evidence>
<organism evidence="1 2">
    <name type="scientific">Euroglyphus maynei</name>
    <name type="common">Mayne's house dust mite</name>
    <dbReference type="NCBI Taxonomy" id="6958"/>
    <lineage>
        <taxon>Eukaryota</taxon>
        <taxon>Metazoa</taxon>
        <taxon>Ecdysozoa</taxon>
        <taxon>Arthropoda</taxon>
        <taxon>Chelicerata</taxon>
        <taxon>Arachnida</taxon>
        <taxon>Acari</taxon>
        <taxon>Acariformes</taxon>
        <taxon>Sarcoptiformes</taxon>
        <taxon>Astigmata</taxon>
        <taxon>Psoroptidia</taxon>
        <taxon>Analgoidea</taxon>
        <taxon>Pyroglyphidae</taxon>
        <taxon>Pyroglyphinae</taxon>
        <taxon>Euroglyphus</taxon>
    </lineage>
</organism>
<dbReference type="Proteomes" id="UP000194236">
    <property type="component" value="Unassembled WGS sequence"/>
</dbReference>
<sequence>MYRIVDQMSDVVLSCPTDESDIVQCMSDCMSPNLVTVDNDLIAKMFRESHRVWRTVFGEIDLETTKVISVDENENGSRSSESELMNSVNNDHDEMINDKVECIGPRRKVECLDAVTTECRIESNDDSEVKSTRVPSELDLKRMLTISLLFRREYEIESNYCKSSGLNRNRIVNYLNNYWKIPECIDAKRKLLRFIGFCKSLKLLFDYVKIIVLNFCVAICRIIEWSYRCLNWMEIVVKRKRESNVLNVLYCINRQCEWKRSGYSCKLKWLLDLCLKDRNDQPKWIMNNHCFELYGYVHRKVVYGANEMSLAMIDVHWPDVKPGNRLMVKMPFSGGRIVTVQ</sequence>
<protein>
    <submittedName>
        <fullName evidence="1">Uncharacterized protein</fullName>
    </submittedName>
</protein>
<keyword evidence="2" id="KW-1185">Reference proteome</keyword>
<proteinExistence type="predicted"/>
<dbReference type="EMBL" id="MUJZ01035347">
    <property type="protein sequence ID" value="OTF76882.1"/>
    <property type="molecule type" value="Genomic_DNA"/>
</dbReference>
<dbReference type="AlphaFoldDB" id="A0A1Y3B7Q4"/>
<reference evidence="1 2" key="1">
    <citation type="submission" date="2017-03" db="EMBL/GenBank/DDBJ databases">
        <title>Genome Survey of Euroglyphus maynei.</title>
        <authorList>
            <person name="Arlian L.G."/>
            <person name="Morgan M.S."/>
            <person name="Rider S.D."/>
        </authorList>
    </citation>
    <scope>NUCLEOTIDE SEQUENCE [LARGE SCALE GENOMIC DNA]</scope>
    <source>
        <strain evidence="1">Arlian Lab</strain>
        <tissue evidence="1">Whole body</tissue>
    </source>
</reference>